<protein>
    <submittedName>
        <fullName evidence="1">Uncharacterized protein</fullName>
    </submittedName>
</protein>
<evidence type="ECO:0000313" key="1">
    <source>
        <dbReference type="EMBL" id="QAT86529.1"/>
    </source>
</evidence>
<proteinExistence type="predicted"/>
<sequence length="36" mass="3764">MTGHYGAHQLALAHHLQAAIDQGAVADRADVARKLG</sequence>
<reference evidence="1 2" key="1">
    <citation type="submission" date="2018-12" db="EMBL/GenBank/DDBJ databases">
        <title>Complete Genome Sequence of the Corallopyronin A producing Myxobacterium Corallococcus coralloides B035.</title>
        <authorList>
            <person name="Bouhired S.M."/>
            <person name="Rupp O."/>
            <person name="Blom J."/>
            <person name="Schaeberle T.F."/>
            <person name="Kehraus S."/>
            <person name="Schiefer A."/>
            <person name="Pfarr K."/>
            <person name="Goesmann A."/>
            <person name="Hoerauf A."/>
            <person name="Koenig G.M."/>
        </authorList>
    </citation>
    <scope>NUCLEOTIDE SEQUENCE [LARGE SCALE GENOMIC DNA]</scope>
    <source>
        <strain evidence="1 2">B035</strain>
    </source>
</reference>
<organism evidence="1 2">
    <name type="scientific">Corallococcus coralloides</name>
    <name type="common">Myxococcus coralloides</name>
    <dbReference type="NCBI Taxonomy" id="184914"/>
    <lineage>
        <taxon>Bacteria</taxon>
        <taxon>Pseudomonadati</taxon>
        <taxon>Myxococcota</taxon>
        <taxon>Myxococcia</taxon>
        <taxon>Myxococcales</taxon>
        <taxon>Cystobacterineae</taxon>
        <taxon>Myxococcaceae</taxon>
        <taxon>Corallococcus</taxon>
    </lineage>
</organism>
<dbReference type="EMBL" id="CP034669">
    <property type="protein sequence ID" value="QAT86529.1"/>
    <property type="molecule type" value="Genomic_DNA"/>
</dbReference>
<accession>A0A410RX45</accession>
<name>A0A410RX45_CORCK</name>
<dbReference type="AlphaFoldDB" id="A0A410RX45"/>
<dbReference type="Proteomes" id="UP000288758">
    <property type="component" value="Chromosome"/>
</dbReference>
<gene>
    <name evidence="1" type="ORF">EJ065_4989</name>
</gene>
<evidence type="ECO:0000313" key="2">
    <source>
        <dbReference type="Proteomes" id="UP000288758"/>
    </source>
</evidence>